<comment type="subcellular location">
    <subcellularLocation>
        <location evidence="1">Nucleus</location>
        <location evidence="1">Nucleolus</location>
    </subcellularLocation>
</comment>
<keyword evidence="8" id="KW-0804">Transcription</keyword>
<dbReference type="EMBL" id="JAWQEG010002999">
    <property type="protein sequence ID" value="KAK3868484.1"/>
    <property type="molecule type" value="Genomic_DNA"/>
</dbReference>
<keyword evidence="5" id="KW-0862">Zinc</keyword>
<evidence type="ECO:0000256" key="2">
    <source>
        <dbReference type="ARBA" id="ARBA00006899"/>
    </source>
</evidence>
<dbReference type="InterPro" id="IPR033599">
    <property type="entry name" value="TAF1B/Rrn7"/>
</dbReference>
<gene>
    <name evidence="12" type="ORF">Pcinc_026126</name>
</gene>
<keyword evidence="4" id="KW-0863">Zinc-finger</keyword>
<keyword evidence="3" id="KW-0479">Metal-binding</keyword>
<dbReference type="Pfam" id="PF20645">
    <property type="entry name" value="Rrn7_cyclin_C"/>
    <property type="match status" value="1"/>
</dbReference>
<evidence type="ECO:0000313" key="13">
    <source>
        <dbReference type="Proteomes" id="UP001286313"/>
    </source>
</evidence>
<evidence type="ECO:0000313" key="12">
    <source>
        <dbReference type="EMBL" id="KAK3868484.1"/>
    </source>
</evidence>
<name>A0AAE1F6Q0_PETCI</name>
<dbReference type="PANTHER" id="PTHR31576:SF2">
    <property type="entry name" value="TATA BOX-BINDING PROTEIN-ASSOCIATED FACTOR RNA POLYMERASE I SUBUNIT B"/>
    <property type="match status" value="1"/>
</dbReference>
<accession>A0AAE1F6Q0</accession>
<dbReference type="AlphaFoldDB" id="A0AAE1F6Q0"/>
<feature type="compositionally biased region" description="Acidic residues" evidence="10">
    <location>
        <begin position="309"/>
        <end position="318"/>
    </location>
</feature>
<dbReference type="GO" id="GO:0008270">
    <property type="term" value="F:zinc ion binding"/>
    <property type="evidence" value="ECO:0007669"/>
    <property type="project" value="UniProtKB-KW"/>
</dbReference>
<dbReference type="GO" id="GO:0001164">
    <property type="term" value="F:RNA polymerase I core promoter sequence-specific DNA binding"/>
    <property type="evidence" value="ECO:0007669"/>
    <property type="project" value="InterPro"/>
</dbReference>
<dbReference type="Proteomes" id="UP001286313">
    <property type="component" value="Unassembled WGS sequence"/>
</dbReference>
<dbReference type="PANTHER" id="PTHR31576">
    <property type="entry name" value="TATA BOX-BINDING PROTEIN-ASSOCIATED FACTOR RNA POLYMERASE I SUBUNIT B"/>
    <property type="match status" value="1"/>
</dbReference>
<feature type="region of interest" description="Disordered" evidence="10">
    <location>
        <begin position="54"/>
        <end position="77"/>
    </location>
</feature>
<feature type="compositionally biased region" description="Polar residues" evidence="10">
    <location>
        <begin position="161"/>
        <end position="171"/>
    </location>
</feature>
<evidence type="ECO:0000256" key="10">
    <source>
        <dbReference type="SAM" id="MobiDB-lite"/>
    </source>
</evidence>
<feature type="region of interest" description="Disordered" evidence="10">
    <location>
        <begin position="300"/>
        <end position="361"/>
    </location>
</feature>
<comment type="caution">
    <text evidence="12">The sequence shown here is derived from an EMBL/GenBank/DDBJ whole genome shotgun (WGS) entry which is preliminary data.</text>
</comment>
<protein>
    <recommendedName>
        <fullName evidence="11">Rrn7/TAF1B C-terminal cyclin domain-containing protein</fullName>
    </recommendedName>
</protein>
<evidence type="ECO:0000256" key="1">
    <source>
        <dbReference type="ARBA" id="ARBA00004604"/>
    </source>
</evidence>
<feature type="region of interest" description="Disordered" evidence="10">
    <location>
        <begin position="161"/>
        <end position="184"/>
    </location>
</feature>
<evidence type="ECO:0000256" key="5">
    <source>
        <dbReference type="ARBA" id="ARBA00022833"/>
    </source>
</evidence>
<feature type="compositionally biased region" description="Basic and acidic residues" evidence="10">
    <location>
        <begin position="68"/>
        <end position="77"/>
    </location>
</feature>
<evidence type="ECO:0000256" key="8">
    <source>
        <dbReference type="ARBA" id="ARBA00023163"/>
    </source>
</evidence>
<dbReference type="GO" id="GO:0070860">
    <property type="term" value="C:RNA polymerase I core factor complex"/>
    <property type="evidence" value="ECO:0007669"/>
    <property type="project" value="InterPro"/>
</dbReference>
<evidence type="ECO:0000256" key="6">
    <source>
        <dbReference type="ARBA" id="ARBA00023015"/>
    </source>
</evidence>
<evidence type="ECO:0000259" key="11">
    <source>
        <dbReference type="Pfam" id="PF20645"/>
    </source>
</evidence>
<dbReference type="GO" id="GO:0042790">
    <property type="term" value="P:nucleolar large rRNA transcription by RNA polymerase I"/>
    <property type="evidence" value="ECO:0007669"/>
    <property type="project" value="TreeGrafter"/>
</dbReference>
<feature type="domain" description="Rrn7/TAF1B C-terminal cyclin" evidence="11">
    <location>
        <begin position="456"/>
        <end position="594"/>
    </location>
</feature>
<evidence type="ECO:0000256" key="9">
    <source>
        <dbReference type="ARBA" id="ARBA00023242"/>
    </source>
</evidence>
<evidence type="ECO:0000256" key="3">
    <source>
        <dbReference type="ARBA" id="ARBA00022723"/>
    </source>
</evidence>
<reference evidence="12" key="1">
    <citation type="submission" date="2023-10" db="EMBL/GenBank/DDBJ databases">
        <title>Genome assemblies of two species of porcelain crab, Petrolisthes cinctipes and Petrolisthes manimaculis (Anomura: Porcellanidae).</title>
        <authorList>
            <person name="Angst P."/>
        </authorList>
    </citation>
    <scope>NUCLEOTIDE SEQUENCE</scope>
    <source>
        <strain evidence="12">PB745_01</strain>
        <tissue evidence="12">Gill</tissue>
    </source>
</reference>
<sequence>MPQLCRECGGSSFTVEMGVKMCNQCGMEQRGYMELQSQESMGCIDTSRMIFAKRPIEQDNSEDEDKDKDDTGTQKEENLNSWTTYEAFNIILHKWTKALCNLGASSEFQITVLRLWASYLRQLEVAFLPHSDCSTAQIPKASFLPNHRDIHLLHHGQRSMSPSLFSVQSSSKGRKRKASESTDLDNFRKKVERKKFNKMKRGADGNNSIISHTVASELSRSLMELETSSCHDLSVASWETDAATTSEGGKRKRKTSSCDNDEDSESSVAPSIGGSLFSSTRTVVPRASFVRNWLDNRTSIYNPSHSSLDEDNDLEEGEPEKSNCSSRRSNRCNSRSVRSSESLSSQRSRGRRSSASSVSRRSGMPYSWYSLEYQAQLTQSQKRNLRERNPMHLSFNNLLPLLYLAVLLTKEDILLMDIIRWCREGHIPFKSAQYLLPASMPLCYSDKFIFKSNKVVPIAEEVQGLAGRLALFLHIQKIPLPPVEDVLTKLIKTLNLPESVGNVAQDLCTQLYLKLGGPAPSTTTMGLPPVECLAAAGVVIALKLLCGLNGLTEHQLSFVADDVEEERDGGQQGQFKTQSNLCHLFSWNSWQRHMCRVMWLCGKVDPVSSEHFHSLLPSQPRTHTSLFTHYHWSQAIWELPRLKVKKKPKQILELIINKILKAQGKNLNEMIAVPALYQASHLPFISIIQQFVNQFHRHTEPDLQDLVKIGEKLLNKSFTFQCVDWVDKLPHLQEQLRVQGSKIKVHPATIWQKNVSGTKKRHQYFKMSEDPTNLSSPTHIIKNIKKGIYHVPQPLEMSWKISDIIEHWRAEDWYRLPANFRWLVSLVSRVCETSERHVLWMARKLESLTIT</sequence>
<evidence type="ECO:0000256" key="7">
    <source>
        <dbReference type="ARBA" id="ARBA00023125"/>
    </source>
</evidence>
<keyword evidence="6" id="KW-0805">Transcription regulation</keyword>
<feature type="region of interest" description="Disordered" evidence="10">
    <location>
        <begin position="239"/>
        <end position="276"/>
    </location>
</feature>
<keyword evidence="7" id="KW-0238">DNA-binding</keyword>
<organism evidence="12 13">
    <name type="scientific">Petrolisthes cinctipes</name>
    <name type="common">Flat porcelain crab</name>
    <dbReference type="NCBI Taxonomy" id="88211"/>
    <lineage>
        <taxon>Eukaryota</taxon>
        <taxon>Metazoa</taxon>
        <taxon>Ecdysozoa</taxon>
        <taxon>Arthropoda</taxon>
        <taxon>Crustacea</taxon>
        <taxon>Multicrustacea</taxon>
        <taxon>Malacostraca</taxon>
        <taxon>Eumalacostraca</taxon>
        <taxon>Eucarida</taxon>
        <taxon>Decapoda</taxon>
        <taxon>Pleocyemata</taxon>
        <taxon>Anomura</taxon>
        <taxon>Galatheoidea</taxon>
        <taxon>Porcellanidae</taxon>
        <taxon>Petrolisthes</taxon>
    </lineage>
</organism>
<proteinExistence type="inferred from homology"/>
<dbReference type="InterPro" id="IPR048538">
    <property type="entry name" value="Rrn7_cyclin_C"/>
</dbReference>
<keyword evidence="13" id="KW-1185">Reference proteome</keyword>
<feature type="compositionally biased region" description="Low complexity" evidence="10">
    <location>
        <begin position="322"/>
        <end position="361"/>
    </location>
</feature>
<keyword evidence="9" id="KW-0539">Nucleus</keyword>
<dbReference type="GO" id="GO:0005668">
    <property type="term" value="C:RNA polymerase transcription factor SL1 complex"/>
    <property type="evidence" value="ECO:0007669"/>
    <property type="project" value="TreeGrafter"/>
</dbReference>
<evidence type="ECO:0000256" key="4">
    <source>
        <dbReference type="ARBA" id="ARBA00022771"/>
    </source>
</evidence>
<comment type="similarity">
    <text evidence="2">Belongs to the RRN7/TAF1B family.</text>
</comment>